<protein>
    <recommendedName>
        <fullName evidence="3">NlpE C-terminal OB domain-containing protein</fullName>
    </recommendedName>
</protein>
<organism evidence="1 2">
    <name type="scientific">Ulvibacter litoralis</name>
    <dbReference type="NCBI Taxonomy" id="227084"/>
    <lineage>
        <taxon>Bacteria</taxon>
        <taxon>Pseudomonadati</taxon>
        <taxon>Bacteroidota</taxon>
        <taxon>Flavobacteriia</taxon>
        <taxon>Flavobacteriales</taxon>
        <taxon>Flavobacteriaceae</taxon>
        <taxon>Ulvibacter</taxon>
    </lineage>
</organism>
<dbReference type="AlphaFoldDB" id="A0A1G7CYB1"/>
<dbReference type="EMBL" id="FNBA01000001">
    <property type="protein sequence ID" value="SDE44223.1"/>
    <property type="molecule type" value="Genomic_DNA"/>
</dbReference>
<dbReference type="Proteomes" id="UP000199321">
    <property type="component" value="Unassembled WGS sequence"/>
</dbReference>
<accession>A0A1G7CYB1</accession>
<dbReference type="RefSeq" id="WP_093140403.1">
    <property type="nucleotide sequence ID" value="NZ_BMWO01000001.1"/>
</dbReference>
<keyword evidence="2" id="KW-1185">Reference proteome</keyword>
<dbReference type="PROSITE" id="PS51257">
    <property type="entry name" value="PROKAR_LIPOPROTEIN"/>
    <property type="match status" value="1"/>
</dbReference>
<evidence type="ECO:0000313" key="2">
    <source>
        <dbReference type="Proteomes" id="UP000199321"/>
    </source>
</evidence>
<dbReference type="STRING" id="227084.SAMN05421855_101640"/>
<name>A0A1G7CYB1_9FLAO</name>
<proteinExistence type="predicted"/>
<dbReference type="OrthoDB" id="1143948at2"/>
<sequence>MKKIILLVAVFTLVISCKNTEEKQTEATEVSTETEAAFKTFKGEFLYMADAAVLKGDNFIYGVALDETSKNLADKVAPVKKDPFDMVEVYVRGTLQNKPDGAEGWDEILTIKEIISISDTPAEADIKIEEKKS</sequence>
<evidence type="ECO:0000313" key="1">
    <source>
        <dbReference type="EMBL" id="SDE44223.1"/>
    </source>
</evidence>
<reference evidence="1 2" key="1">
    <citation type="submission" date="2016-10" db="EMBL/GenBank/DDBJ databases">
        <authorList>
            <person name="de Groot N.N."/>
        </authorList>
    </citation>
    <scope>NUCLEOTIDE SEQUENCE [LARGE SCALE GENOMIC DNA]</scope>
    <source>
        <strain evidence="1 2">DSM 16195</strain>
    </source>
</reference>
<gene>
    <name evidence="1" type="ORF">SAMN05421855_101640</name>
</gene>
<evidence type="ECO:0008006" key="3">
    <source>
        <dbReference type="Google" id="ProtNLM"/>
    </source>
</evidence>